<evidence type="ECO:0000256" key="2">
    <source>
        <dbReference type="ARBA" id="ARBA00008787"/>
    </source>
</evidence>
<dbReference type="Pfam" id="PF02561">
    <property type="entry name" value="FliS"/>
    <property type="match status" value="1"/>
</dbReference>
<keyword evidence="4 6" id="KW-1005">Bacterial flagellum biogenesis</keyword>
<dbReference type="GO" id="GO:0071973">
    <property type="term" value="P:bacterial-type flagellum-dependent cell motility"/>
    <property type="evidence" value="ECO:0007669"/>
    <property type="project" value="TreeGrafter"/>
</dbReference>
<comment type="subcellular location">
    <subcellularLocation>
        <location evidence="1 6">Cytoplasm</location>
        <location evidence="1 6">Cytosol</location>
    </subcellularLocation>
</comment>
<dbReference type="GO" id="GO:0005829">
    <property type="term" value="C:cytosol"/>
    <property type="evidence" value="ECO:0007669"/>
    <property type="project" value="UniProtKB-SubCell"/>
</dbReference>
<evidence type="ECO:0000313" key="18">
    <source>
        <dbReference type="Proteomes" id="UP000324896"/>
    </source>
</evidence>
<dbReference type="Proteomes" id="UP000295472">
    <property type="component" value="Unassembled WGS sequence"/>
</dbReference>
<accession>A0A1G6S4G1</accession>
<dbReference type="SUPFAM" id="SSF101116">
    <property type="entry name" value="Flagellar export chaperone FliS"/>
    <property type="match status" value="1"/>
</dbReference>
<keyword evidence="3 6" id="KW-0963">Cytoplasm</keyword>
<dbReference type="InterPro" id="IPR036584">
    <property type="entry name" value="FliS_sf"/>
</dbReference>
<dbReference type="NCBIfam" id="TIGR00208">
    <property type="entry name" value="fliS"/>
    <property type="match status" value="1"/>
</dbReference>
<gene>
    <name evidence="11" type="ORF">BY453_102185</name>
    <name evidence="12" type="ORF">C7954_1347</name>
    <name evidence="7" type="ORF">SAMN04488597_12715</name>
    <name evidence="8" type="ORF">SAMN04488598_12413</name>
    <name evidence="10" type="ORF">SAMN04515652_12413</name>
    <name evidence="9" type="ORF">SAMN04515654_11755</name>
</gene>
<sequence length="136" mass="15639">MNKNRAEQYKKTQINTANPGKLLLMLYQGSLKFAKLAVQNIEANNIEESHKNIIKVQNIILELKRTLDKEKGGQLADRLEGLYDFIYQELLQANLKKDTKHLKNIIPLLEELHSAYKEIILNQSKSEPQQRVNIGG</sequence>
<reference evidence="11 17" key="3">
    <citation type="submission" date="2019-03" db="EMBL/GenBank/DDBJ databases">
        <title>Deep subsurface shale carbon reservoir microbial communities from Ohio and West Virginia, USA.</title>
        <authorList>
            <person name="Wrighton K."/>
        </authorList>
    </citation>
    <scope>NUCLEOTIDE SEQUENCE [LARGE SCALE GENOMIC DNA]</scope>
    <source>
        <strain evidence="11 17">UTICA-S4D12</strain>
    </source>
</reference>
<evidence type="ECO:0000256" key="3">
    <source>
        <dbReference type="ARBA" id="ARBA00022490"/>
    </source>
</evidence>
<reference evidence="13 15" key="2">
    <citation type="submission" date="2016-10" db="EMBL/GenBank/DDBJ databases">
        <authorList>
            <person name="Varghese N."/>
            <person name="Submissions S."/>
        </authorList>
    </citation>
    <scope>NUCLEOTIDE SEQUENCE [LARGE SCALE GENOMIC DNA]</scope>
    <source>
        <strain evidence="7 18">WG10</strain>
        <strain evidence="8 15">WG2</strain>
        <strain evidence="10 13">WG5</strain>
    </source>
</reference>
<dbReference type="Gene3D" id="1.20.120.340">
    <property type="entry name" value="Flagellar protein FliS"/>
    <property type="match status" value="1"/>
</dbReference>
<evidence type="ECO:0000313" key="8">
    <source>
        <dbReference type="EMBL" id="SDF77650.1"/>
    </source>
</evidence>
<evidence type="ECO:0000313" key="11">
    <source>
        <dbReference type="EMBL" id="TDS34748.1"/>
    </source>
</evidence>
<evidence type="ECO:0000313" key="15">
    <source>
        <dbReference type="Proteomes" id="UP000199519"/>
    </source>
</evidence>
<dbReference type="EMBL" id="FNEH01000017">
    <property type="protein sequence ID" value="SDI85890.1"/>
    <property type="molecule type" value="Genomic_DNA"/>
</dbReference>
<evidence type="ECO:0000256" key="5">
    <source>
        <dbReference type="ARBA" id="ARBA00023186"/>
    </source>
</evidence>
<dbReference type="Proteomes" id="UP000198612">
    <property type="component" value="Unassembled WGS sequence"/>
</dbReference>
<dbReference type="EMBL" id="FOHG01000024">
    <property type="protein sequence ID" value="SET08343.1"/>
    <property type="molecule type" value="Genomic_DNA"/>
</dbReference>
<proteinExistence type="inferred from homology"/>
<evidence type="ECO:0000256" key="4">
    <source>
        <dbReference type="ARBA" id="ARBA00022795"/>
    </source>
</evidence>
<dbReference type="EMBL" id="FMYT01000027">
    <property type="protein sequence ID" value="SDD11027.1"/>
    <property type="molecule type" value="Genomic_DNA"/>
</dbReference>
<organism evidence="7 18">
    <name type="scientific">Halanaerobium congolense</name>
    <dbReference type="NCBI Taxonomy" id="54121"/>
    <lineage>
        <taxon>Bacteria</taxon>
        <taxon>Bacillati</taxon>
        <taxon>Bacillota</taxon>
        <taxon>Clostridia</taxon>
        <taxon>Halanaerobiales</taxon>
        <taxon>Halanaerobiaceae</taxon>
        <taxon>Halanaerobium</taxon>
    </lineage>
</organism>
<comment type="similarity">
    <text evidence="2 6">Belongs to the FliS family.</text>
</comment>
<dbReference type="RefSeq" id="WP_223174573.1">
    <property type="nucleotide sequence ID" value="NZ_FMYT01000027.1"/>
</dbReference>
<keyword evidence="5" id="KW-0143">Chaperone</keyword>
<name>A0A1G6S4G1_9FIRM</name>
<dbReference type="Proteomes" id="UP000295758">
    <property type="component" value="Unassembled WGS sequence"/>
</dbReference>
<dbReference type="PANTHER" id="PTHR34773">
    <property type="entry name" value="FLAGELLAR SECRETION CHAPERONE FLIS"/>
    <property type="match status" value="1"/>
</dbReference>
<dbReference type="CDD" id="cd16098">
    <property type="entry name" value="FliS"/>
    <property type="match status" value="1"/>
</dbReference>
<reference evidence="9 14" key="1">
    <citation type="submission" date="2016-10" db="EMBL/GenBank/DDBJ databases">
        <authorList>
            <person name="de Groot N.N."/>
        </authorList>
    </citation>
    <scope>NUCLEOTIDE SEQUENCE [LARGE SCALE GENOMIC DNA]</scope>
    <source>
        <strain evidence="9 14">WG7</strain>
    </source>
</reference>
<keyword evidence="7" id="KW-0969">Cilium</keyword>
<protein>
    <recommendedName>
        <fullName evidence="6">Flagellar secretion chaperone FliS</fullName>
    </recommendedName>
</protein>
<evidence type="ECO:0000313" key="17">
    <source>
        <dbReference type="Proteomes" id="UP000295758"/>
    </source>
</evidence>
<evidence type="ECO:0000313" key="12">
    <source>
        <dbReference type="EMBL" id="TDX38559.1"/>
    </source>
</evidence>
<dbReference type="EMBL" id="FNBJ01000024">
    <property type="protein sequence ID" value="SDF77650.1"/>
    <property type="molecule type" value="Genomic_DNA"/>
</dbReference>
<dbReference type="Proteomes" id="UP000199519">
    <property type="component" value="Unassembled WGS sequence"/>
</dbReference>
<keyword evidence="7" id="KW-0282">Flagellum</keyword>
<dbReference type="GO" id="GO:0044780">
    <property type="term" value="P:bacterial-type flagellum assembly"/>
    <property type="evidence" value="ECO:0007669"/>
    <property type="project" value="InterPro"/>
</dbReference>
<dbReference type="InterPro" id="IPR003713">
    <property type="entry name" value="FliS"/>
</dbReference>
<dbReference type="Proteomes" id="UP000198945">
    <property type="component" value="Unassembled WGS sequence"/>
</dbReference>
<evidence type="ECO:0000313" key="9">
    <source>
        <dbReference type="EMBL" id="SDI85890.1"/>
    </source>
</evidence>
<evidence type="ECO:0000313" key="10">
    <source>
        <dbReference type="EMBL" id="SET08343.1"/>
    </source>
</evidence>
<evidence type="ECO:0000313" key="14">
    <source>
        <dbReference type="Proteomes" id="UP000198945"/>
    </source>
</evidence>
<dbReference type="GeneID" id="57013614"/>
<dbReference type="PANTHER" id="PTHR34773:SF1">
    <property type="entry name" value="FLAGELLAR SECRETION CHAPERONE FLIS"/>
    <property type="match status" value="1"/>
</dbReference>
<dbReference type="EMBL" id="SOAA01000002">
    <property type="protein sequence ID" value="TDS34748.1"/>
    <property type="molecule type" value="Genomic_DNA"/>
</dbReference>
<keyword evidence="7" id="KW-0966">Cell projection</keyword>
<reference evidence="12 16" key="4">
    <citation type="submission" date="2019-03" db="EMBL/GenBank/DDBJ databases">
        <title>Subsurface microbial communities from deep shales in Ohio and West Virginia, USA.</title>
        <authorList>
            <person name="Wrighton K."/>
        </authorList>
    </citation>
    <scope>NUCLEOTIDE SEQUENCE [LARGE SCALE GENOMIC DNA]</scope>
    <source>
        <strain evidence="12 16">DSMZ 11287</strain>
    </source>
</reference>
<evidence type="ECO:0000313" key="13">
    <source>
        <dbReference type="Proteomes" id="UP000198612"/>
    </source>
</evidence>
<evidence type="ECO:0000313" key="7">
    <source>
        <dbReference type="EMBL" id="SDD11027.1"/>
    </source>
</evidence>
<dbReference type="EMBL" id="SOEF01000034">
    <property type="protein sequence ID" value="TDX38559.1"/>
    <property type="molecule type" value="Genomic_DNA"/>
</dbReference>
<evidence type="ECO:0000256" key="6">
    <source>
        <dbReference type="PIRNR" id="PIRNR039090"/>
    </source>
</evidence>
<evidence type="ECO:0000313" key="16">
    <source>
        <dbReference type="Proteomes" id="UP000295472"/>
    </source>
</evidence>
<dbReference type="Proteomes" id="UP000324896">
    <property type="component" value="Unassembled WGS sequence"/>
</dbReference>
<evidence type="ECO:0000256" key="1">
    <source>
        <dbReference type="ARBA" id="ARBA00004514"/>
    </source>
</evidence>
<dbReference type="AlphaFoldDB" id="A0A1G6S4G1"/>
<keyword evidence="15" id="KW-1185">Reference proteome</keyword>
<dbReference type="PIRSF" id="PIRSF039090">
    <property type="entry name" value="Flis"/>
    <property type="match status" value="1"/>
</dbReference>